<evidence type="ECO:0000313" key="2">
    <source>
        <dbReference type="Proteomes" id="UP000572051"/>
    </source>
</evidence>
<name>A0A7Z0JA95_9ACTN</name>
<sequence length="82" mass="8955">MSDYPTDLSGLTGPQLVRLFLDAVDSHPSTDSDRAAFFDFKARLFTVLAQDGNPDAAEVADRARLMRDRIVARIDSVGGGER</sequence>
<proteinExistence type="predicted"/>
<dbReference type="AlphaFoldDB" id="A0A7Z0JA95"/>
<dbReference type="RefSeq" id="WP_179823749.1">
    <property type="nucleotide sequence ID" value="NZ_JACCFS010000001.1"/>
</dbReference>
<keyword evidence="2" id="KW-1185">Reference proteome</keyword>
<reference evidence="1 2" key="1">
    <citation type="submission" date="2020-07" db="EMBL/GenBank/DDBJ databases">
        <title>Sequencing the genomes of 1000 actinobacteria strains.</title>
        <authorList>
            <person name="Klenk H.-P."/>
        </authorList>
    </citation>
    <scope>NUCLEOTIDE SEQUENCE [LARGE SCALE GENOMIC DNA]</scope>
    <source>
        <strain evidence="1 2">DSM 44442</strain>
    </source>
</reference>
<organism evidence="1 2">
    <name type="scientific">Nocardiopsis aegyptia</name>
    <dbReference type="NCBI Taxonomy" id="220378"/>
    <lineage>
        <taxon>Bacteria</taxon>
        <taxon>Bacillati</taxon>
        <taxon>Actinomycetota</taxon>
        <taxon>Actinomycetes</taxon>
        <taxon>Streptosporangiales</taxon>
        <taxon>Nocardiopsidaceae</taxon>
        <taxon>Nocardiopsis</taxon>
    </lineage>
</organism>
<dbReference type="EMBL" id="JACCFS010000001">
    <property type="protein sequence ID" value="NYJ34876.1"/>
    <property type="molecule type" value="Genomic_DNA"/>
</dbReference>
<comment type="caution">
    <text evidence="1">The sequence shown here is derived from an EMBL/GenBank/DDBJ whole genome shotgun (WGS) entry which is preliminary data.</text>
</comment>
<accession>A0A7Z0JA95</accession>
<evidence type="ECO:0000313" key="1">
    <source>
        <dbReference type="EMBL" id="NYJ34876.1"/>
    </source>
</evidence>
<protein>
    <submittedName>
        <fullName evidence="1">Uncharacterized protein</fullName>
    </submittedName>
</protein>
<dbReference type="Proteomes" id="UP000572051">
    <property type="component" value="Unassembled WGS sequence"/>
</dbReference>
<gene>
    <name evidence="1" type="ORF">HNR10_002757</name>
</gene>